<dbReference type="NCBIfam" id="NF040815">
    <property type="entry name" value="recomb_XerA_Arch"/>
    <property type="match status" value="1"/>
</dbReference>
<dbReference type="PROSITE" id="PS51900">
    <property type="entry name" value="CB"/>
    <property type="match status" value="1"/>
</dbReference>
<dbReference type="InterPro" id="IPR013762">
    <property type="entry name" value="Integrase-like_cat_sf"/>
</dbReference>
<reference evidence="9 10" key="1">
    <citation type="submission" date="2020-08" db="EMBL/GenBank/DDBJ databases">
        <title>Genome public.</title>
        <authorList>
            <person name="Liu C."/>
            <person name="Sun Q."/>
        </authorList>
    </citation>
    <scope>NUCLEOTIDE SEQUENCE [LARGE SCALE GENOMIC DNA]</scope>
    <source>
        <strain evidence="9 10">BX14</strain>
    </source>
</reference>
<keyword evidence="10" id="KW-1185">Reference proteome</keyword>
<dbReference type="NCBIfam" id="NF001399">
    <property type="entry name" value="PRK00283.1"/>
    <property type="match status" value="1"/>
</dbReference>
<evidence type="ECO:0000313" key="9">
    <source>
        <dbReference type="EMBL" id="MBC5657302.1"/>
    </source>
</evidence>
<dbReference type="GO" id="GO:0006310">
    <property type="term" value="P:DNA recombination"/>
    <property type="evidence" value="ECO:0007669"/>
    <property type="project" value="UniProtKB-KW"/>
</dbReference>
<keyword evidence="5" id="KW-0233">DNA recombination</keyword>
<evidence type="ECO:0000256" key="3">
    <source>
        <dbReference type="ARBA" id="ARBA00022908"/>
    </source>
</evidence>
<keyword evidence="4 6" id="KW-0238">DNA-binding</keyword>
<evidence type="ECO:0000313" key="10">
    <source>
        <dbReference type="Proteomes" id="UP000653904"/>
    </source>
</evidence>
<dbReference type="AlphaFoldDB" id="A0AAW3X3C6"/>
<dbReference type="Gene3D" id="1.10.150.130">
    <property type="match status" value="1"/>
</dbReference>
<sequence>MRGEVDRFEQYLREVKQASENTVQSYRRDLMQMITYLEEKEIREAAKVTKTSLHGYILHMEEQGKAATTISRMMAAMKAFFNYECMQACIRRNPAESLHAPKVEKKAPVVLSVDQVSALLAQPSGQTPKEIRDKAMLALLYATGIRVSELIGIQMEDINMNIGFLVCRDGERERTIPFGRSAKAALEEYLEHARNELLRGKGSDYFFVNCTGGAMSRQGFWKIIKYYGEKAGIEEDITPHTLRHSFAAHLIARGADMRAVQTILGHSDMATTQMYAAYREN</sequence>
<keyword evidence="3" id="KW-0229">DNA integration</keyword>
<evidence type="ECO:0000256" key="6">
    <source>
        <dbReference type="PROSITE-ProRule" id="PRU01248"/>
    </source>
</evidence>
<comment type="function">
    <text evidence="1">Site-specific tyrosine recombinase, which acts by catalyzing the cutting and rejoining of the recombining DNA molecules.</text>
</comment>
<dbReference type="Pfam" id="PF00589">
    <property type="entry name" value="Phage_integrase"/>
    <property type="match status" value="1"/>
</dbReference>
<gene>
    <name evidence="9" type="ORF">H8S19_09585</name>
</gene>
<dbReference type="PANTHER" id="PTHR30349:SF81">
    <property type="entry name" value="TYROSINE RECOMBINASE XERC"/>
    <property type="match status" value="1"/>
</dbReference>
<dbReference type="InterPro" id="IPR050090">
    <property type="entry name" value="Tyrosine_recombinase_XerCD"/>
</dbReference>
<evidence type="ECO:0000256" key="1">
    <source>
        <dbReference type="ARBA" id="ARBA00003283"/>
    </source>
</evidence>
<name>A0AAW3X3C6_9CLOT</name>
<dbReference type="CDD" id="cd00798">
    <property type="entry name" value="INT_XerDC_C"/>
    <property type="match status" value="1"/>
</dbReference>
<evidence type="ECO:0000256" key="2">
    <source>
        <dbReference type="ARBA" id="ARBA00008857"/>
    </source>
</evidence>
<dbReference type="PANTHER" id="PTHR30349">
    <property type="entry name" value="PHAGE INTEGRASE-RELATED"/>
    <property type="match status" value="1"/>
</dbReference>
<dbReference type="Pfam" id="PF02899">
    <property type="entry name" value="Phage_int_SAM_1"/>
    <property type="match status" value="1"/>
</dbReference>
<dbReference type="SUPFAM" id="SSF56349">
    <property type="entry name" value="DNA breaking-rejoining enzymes"/>
    <property type="match status" value="1"/>
</dbReference>
<evidence type="ECO:0000259" key="7">
    <source>
        <dbReference type="PROSITE" id="PS51898"/>
    </source>
</evidence>
<dbReference type="EMBL" id="JACOOW010000012">
    <property type="protein sequence ID" value="MBC5657302.1"/>
    <property type="molecule type" value="Genomic_DNA"/>
</dbReference>
<dbReference type="InterPro" id="IPR010998">
    <property type="entry name" value="Integrase_recombinase_N"/>
</dbReference>
<proteinExistence type="inferred from homology"/>
<dbReference type="InterPro" id="IPR002104">
    <property type="entry name" value="Integrase_catalytic"/>
</dbReference>
<dbReference type="InterPro" id="IPR044068">
    <property type="entry name" value="CB"/>
</dbReference>
<dbReference type="GO" id="GO:0015074">
    <property type="term" value="P:DNA integration"/>
    <property type="evidence" value="ECO:0007669"/>
    <property type="project" value="UniProtKB-KW"/>
</dbReference>
<feature type="domain" description="Tyr recombinase" evidence="7">
    <location>
        <begin position="106"/>
        <end position="281"/>
    </location>
</feature>
<evidence type="ECO:0000259" key="8">
    <source>
        <dbReference type="PROSITE" id="PS51900"/>
    </source>
</evidence>
<dbReference type="InterPro" id="IPR011010">
    <property type="entry name" value="DNA_brk_join_enz"/>
</dbReference>
<organism evidence="9 10">
    <name type="scientific">Clostridium segne</name>
    <dbReference type="NCBI Taxonomy" id="2763038"/>
    <lineage>
        <taxon>Bacteria</taxon>
        <taxon>Bacillati</taxon>
        <taxon>Bacillota</taxon>
        <taxon>Clostridia</taxon>
        <taxon>Eubacteriales</taxon>
        <taxon>Clostridiaceae</taxon>
        <taxon>Clostridium</taxon>
    </lineage>
</organism>
<evidence type="ECO:0000256" key="4">
    <source>
        <dbReference type="ARBA" id="ARBA00023125"/>
    </source>
</evidence>
<dbReference type="Proteomes" id="UP000653904">
    <property type="component" value="Unassembled WGS sequence"/>
</dbReference>
<dbReference type="Gene3D" id="1.10.443.10">
    <property type="entry name" value="Intergrase catalytic core"/>
    <property type="match status" value="1"/>
</dbReference>
<accession>A0AAW3X3C6</accession>
<dbReference type="GO" id="GO:0003677">
    <property type="term" value="F:DNA binding"/>
    <property type="evidence" value="ECO:0007669"/>
    <property type="project" value="UniProtKB-UniRule"/>
</dbReference>
<comment type="caution">
    <text evidence="9">The sequence shown here is derived from an EMBL/GenBank/DDBJ whole genome shotgun (WGS) entry which is preliminary data.</text>
</comment>
<dbReference type="InterPro" id="IPR004107">
    <property type="entry name" value="Integrase_SAM-like_N"/>
</dbReference>
<dbReference type="RefSeq" id="WP_118651346.1">
    <property type="nucleotide sequence ID" value="NZ_JACOOW010000012.1"/>
</dbReference>
<dbReference type="PROSITE" id="PS51898">
    <property type="entry name" value="TYR_RECOMBINASE"/>
    <property type="match status" value="1"/>
</dbReference>
<evidence type="ECO:0000256" key="5">
    <source>
        <dbReference type="ARBA" id="ARBA00023172"/>
    </source>
</evidence>
<comment type="similarity">
    <text evidence="2">Belongs to the 'phage' integrase family.</text>
</comment>
<feature type="domain" description="Core-binding (CB)" evidence="8">
    <location>
        <begin position="1"/>
        <end position="85"/>
    </location>
</feature>
<protein>
    <submittedName>
        <fullName evidence="9">Tyrosine recombinase</fullName>
    </submittedName>
</protein>